<evidence type="ECO:0000313" key="16">
    <source>
        <dbReference type="Proteomes" id="UP000333828"/>
    </source>
</evidence>
<comment type="pathway">
    <text evidence="2 12">Glycan metabolism; osmoregulated periplasmic glucan (OPG) biosynthesis.</text>
</comment>
<keyword evidence="5 12" id="KW-1003">Cell membrane</keyword>
<keyword evidence="10 12" id="KW-1133">Transmembrane helix</keyword>
<keyword evidence="11 12" id="KW-0472">Membrane</keyword>
<feature type="transmembrane region" description="Helical" evidence="12">
    <location>
        <begin position="744"/>
        <end position="767"/>
    </location>
</feature>
<keyword evidence="7 12" id="KW-0328">Glycosyltransferase</keyword>
<dbReference type="PANTHER" id="PTHR43867:SF5">
    <property type="entry name" value="GLUCANS BIOSYNTHESIS GLUCOSYLTRANSFERASE H"/>
    <property type="match status" value="1"/>
</dbReference>
<evidence type="ECO:0000256" key="7">
    <source>
        <dbReference type="ARBA" id="ARBA00022676"/>
    </source>
</evidence>
<evidence type="ECO:0000256" key="9">
    <source>
        <dbReference type="ARBA" id="ARBA00022692"/>
    </source>
</evidence>
<dbReference type="CDD" id="cd04191">
    <property type="entry name" value="Glucan_BSP_MdoH"/>
    <property type="match status" value="1"/>
</dbReference>
<feature type="transmembrane region" description="Helical" evidence="12">
    <location>
        <begin position="222"/>
        <end position="243"/>
    </location>
</feature>
<dbReference type="UniPathway" id="UPA00637"/>
<dbReference type="InterPro" id="IPR023725">
    <property type="entry name" value="Glucans_biosynth_gluTrFase_H"/>
</dbReference>
<keyword evidence="9 12" id="KW-0812">Transmembrane</keyword>
<comment type="function">
    <text evidence="12">Involved in the biosynthesis of osmoregulated periplasmic glucans (OPGs).</text>
</comment>
<dbReference type="PANTHER" id="PTHR43867">
    <property type="entry name" value="CELLULOSE SYNTHASE CATALYTIC SUBUNIT A [UDP-FORMING]"/>
    <property type="match status" value="1"/>
</dbReference>
<dbReference type="InterPro" id="IPR001173">
    <property type="entry name" value="Glyco_trans_2-like"/>
</dbReference>
<evidence type="ECO:0000256" key="1">
    <source>
        <dbReference type="ARBA" id="ARBA00004429"/>
    </source>
</evidence>
<feature type="transmembrane region" description="Helical" evidence="12">
    <location>
        <begin position="573"/>
        <end position="594"/>
    </location>
</feature>
<comment type="similarity">
    <text evidence="3 12">Belongs to the glycosyltransferase 2 family. OpgH subfamily.</text>
</comment>
<dbReference type="AlphaFoldDB" id="A0A5E4Z3P7"/>
<dbReference type="EMBL" id="CABPSI010000006">
    <property type="protein sequence ID" value="VVE55347.1"/>
    <property type="molecule type" value="Genomic_DNA"/>
</dbReference>
<gene>
    <name evidence="12 15" type="primary">opgH</name>
    <name evidence="15" type="ORF">PIN31115_04979</name>
</gene>
<dbReference type="Pfam" id="PF00535">
    <property type="entry name" value="Glycos_transf_2"/>
    <property type="match status" value="1"/>
</dbReference>
<dbReference type="Proteomes" id="UP000333828">
    <property type="component" value="Unassembled WGS sequence"/>
</dbReference>
<dbReference type="SUPFAM" id="SSF53448">
    <property type="entry name" value="Nucleotide-diphospho-sugar transferases"/>
    <property type="match status" value="1"/>
</dbReference>
<dbReference type="GO" id="GO:0005886">
    <property type="term" value="C:plasma membrane"/>
    <property type="evidence" value="ECO:0007669"/>
    <property type="project" value="UniProtKB-SubCell"/>
</dbReference>
<evidence type="ECO:0000256" key="6">
    <source>
        <dbReference type="ARBA" id="ARBA00022519"/>
    </source>
</evidence>
<feature type="transmembrane region" description="Helical" evidence="12">
    <location>
        <begin position="628"/>
        <end position="651"/>
    </location>
</feature>
<dbReference type="HAMAP" id="MF_01072">
    <property type="entry name" value="MdoH_OpgH"/>
    <property type="match status" value="1"/>
</dbReference>
<keyword evidence="16" id="KW-1185">Reference proteome</keyword>
<evidence type="ECO:0000256" key="4">
    <source>
        <dbReference type="ARBA" id="ARBA00020585"/>
    </source>
</evidence>
<feature type="region of interest" description="Disordered" evidence="13">
    <location>
        <begin position="77"/>
        <end position="98"/>
    </location>
</feature>
<feature type="domain" description="Glycosyltransferase 2-like" evidence="14">
    <location>
        <begin position="307"/>
        <end position="489"/>
    </location>
</feature>
<proteinExistence type="inferred from homology"/>
<evidence type="ECO:0000256" key="11">
    <source>
        <dbReference type="ARBA" id="ARBA00023136"/>
    </source>
</evidence>
<feature type="transmembrane region" description="Helical" evidence="12">
    <location>
        <begin position="658"/>
        <end position="677"/>
    </location>
</feature>
<feature type="compositionally biased region" description="Acidic residues" evidence="13">
    <location>
        <begin position="77"/>
        <end position="86"/>
    </location>
</feature>
<name>A0A5E4Z3P7_9BURK</name>
<protein>
    <recommendedName>
        <fullName evidence="4 12">Glucans biosynthesis glucosyltransferase H</fullName>
        <ecNumber evidence="12">2.4.1.-</ecNumber>
    </recommendedName>
</protein>
<evidence type="ECO:0000256" key="10">
    <source>
        <dbReference type="ARBA" id="ARBA00022989"/>
    </source>
</evidence>
<dbReference type="InterPro" id="IPR029044">
    <property type="entry name" value="Nucleotide-diphossugar_trans"/>
</dbReference>
<evidence type="ECO:0000256" key="13">
    <source>
        <dbReference type="SAM" id="MobiDB-lite"/>
    </source>
</evidence>
<evidence type="ECO:0000256" key="3">
    <source>
        <dbReference type="ARBA" id="ARBA00009337"/>
    </source>
</evidence>
<dbReference type="NCBIfam" id="NF003955">
    <property type="entry name" value="PRK05454.1-1"/>
    <property type="match status" value="1"/>
</dbReference>
<dbReference type="NCBIfam" id="NF003958">
    <property type="entry name" value="PRK05454.2-1"/>
    <property type="match status" value="1"/>
</dbReference>
<organism evidence="15 16">
    <name type="scientific">Pandoraea iniqua</name>
    <dbReference type="NCBI Taxonomy" id="2508288"/>
    <lineage>
        <taxon>Bacteria</taxon>
        <taxon>Pseudomonadati</taxon>
        <taxon>Pseudomonadota</taxon>
        <taxon>Betaproteobacteria</taxon>
        <taxon>Burkholderiales</taxon>
        <taxon>Burkholderiaceae</taxon>
        <taxon>Pandoraea</taxon>
    </lineage>
</organism>
<dbReference type="GO" id="GO:0009250">
    <property type="term" value="P:glucan biosynthetic process"/>
    <property type="evidence" value="ECO:0007669"/>
    <property type="project" value="UniProtKB-UniRule"/>
</dbReference>
<evidence type="ECO:0000259" key="14">
    <source>
        <dbReference type="Pfam" id="PF00535"/>
    </source>
</evidence>
<reference evidence="15 16" key="1">
    <citation type="submission" date="2019-08" db="EMBL/GenBank/DDBJ databases">
        <authorList>
            <person name="Peeters C."/>
        </authorList>
    </citation>
    <scope>NUCLEOTIDE SEQUENCE [LARGE SCALE GENOMIC DNA]</scope>
    <source>
        <strain evidence="15 16">LMG 31115</strain>
    </source>
</reference>
<keyword evidence="6" id="KW-0997">Cell inner membrane</keyword>
<evidence type="ECO:0000256" key="8">
    <source>
        <dbReference type="ARBA" id="ARBA00022679"/>
    </source>
</evidence>
<evidence type="ECO:0000256" key="2">
    <source>
        <dbReference type="ARBA" id="ARBA00005001"/>
    </source>
</evidence>
<evidence type="ECO:0000256" key="12">
    <source>
        <dbReference type="HAMAP-Rule" id="MF_01072"/>
    </source>
</evidence>
<dbReference type="InterPro" id="IPR050321">
    <property type="entry name" value="Glycosyltr_2/OpgH_subfam"/>
</dbReference>
<evidence type="ECO:0000313" key="15">
    <source>
        <dbReference type="EMBL" id="VVE55347.1"/>
    </source>
</evidence>
<dbReference type="Gene3D" id="3.90.550.10">
    <property type="entry name" value="Spore Coat Polysaccharide Biosynthesis Protein SpsA, Chain A"/>
    <property type="match status" value="1"/>
</dbReference>
<dbReference type="GO" id="GO:0016758">
    <property type="term" value="F:hexosyltransferase activity"/>
    <property type="evidence" value="ECO:0007669"/>
    <property type="project" value="UniProtKB-UniRule"/>
</dbReference>
<sequence length="898" mass="99430">MSDRSDIPVDELYVDRLPLPAEKRRALLAQAQRDGGDSLDVLTRIQRLLAARIANGDEVAVVPPSDVAADIEDIEGTQATDADESDAVSTPAQDAAGTQAVASPAGVLSAAQIIDPAAWHVPDIAEIESDSDAVLASQPARLSLTEGGSLAAAAGLNEVRGVETLRIAPPVRRTSLVPRPWSLNPLGRLWRAITGRKDPDPLVRDAPDPKGRWSQAGRRRRWTLLALMIAQTALATHFMASVLPYHGADPLEFSVLALFVLLFGWVSAGFWTAIFGFFVLLVGGERHMISKMAAGDAPIAPDARTAIVMPICNEDVGRVFAGLRATYESLAKTDSLDRFDFFILSDSNEADNCTAEVDAWQALCREVGGFGRIFYRRRQRRVKRKSGNLDDFCRRWGSDYRYMIVLDADSVMSGECLTKLARMMEAHPSAGLIQTAPLAAGRETFYARLQQFAGRVYGPLFTAGLHYWQLGESHYWGHNAIIRLKPFMEHCALAPLPGKGALSGAILSHDFVEAALMRRAGWGVWIAYDLPGSYEEMPPNLLDELKRDRRWCQGNLMNFRLFLAEGMHPVHRAVFVTGAMAYVSAPLWFVFLILSTCLLAKHTLVVPEYFTAPRQLFPVWPEWHPERAVALFSATATLLFLPKILAVLLIWVKGAKRFGGWFAVMVSMFIELVFSAVLAPVRMLFHTQFVLAALTGIAIQWKSPPREDAETHWGEAIRRHGLQTIIGMGWGGLVYWLNPDFIWWLMPIVGSMMISIPVSVFSSRVSLGRGLKRARLFLIPEESWPPKELRMTEKYTDEARSYVNFVDAVVDPMANALVAASVAPTHDDPKHDTIRAGRVETALLKGPAKLTNTQKWELLNDPRGLAALHLLVWTDPRAHRDWRDARANGLSQGFLASA</sequence>
<evidence type="ECO:0000256" key="5">
    <source>
        <dbReference type="ARBA" id="ARBA00022475"/>
    </source>
</evidence>
<dbReference type="NCBIfam" id="NF003962">
    <property type="entry name" value="PRK05454.2-5"/>
    <property type="match status" value="1"/>
</dbReference>
<feature type="transmembrane region" description="Helical" evidence="12">
    <location>
        <begin position="255"/>
        <end position="282"/>
    </location>
</feature>
<comment type="subcellular location">
    <subcellularLocation>
        <location evidence="1">Cell inner membrane</location>
        <topology evidence="1">Multi-pass membrane protein</topology>
    </subcellularLocation>
    <subcellularLocation>
        <location evidence="12">Cell membrane</location>
        <topology evidence="12">Multi-pass membrane protein</topology>
    </subcellularLocation>
</comment>
<keyword evidence="8 12" id="KW-0808">Transferase</keyword>
<accession>A0A5E4Z3P7</accession>
<dbReference type="EC" id="2.4.1.-" evidence="12"/>